<dbReference type="PANTHER" id="PTHR30050:SF8">
    <property type="entry name" value="PRIMOSOMAL PROTEIN DNAI"/>
    <property type="match status" value="1"/>
</dbReference>
<dbReference type="Proteomes" id="UP000008907">
    <property type="component" value="Chromosome"/>
</dbReference>
<organism evidence="2 3">
    <name type="scientific">Mycoplasma putrefaciens (strain ATCC 15718 / NCTC 10155 / C30 KS-1 / KS-1)</name>
    <dbReference type="NCBI Taxonomy" id="743965"/>
    <lineage>
        <taxon>Bacteria</taxon>
        <taxon>Bacillati</taxon>
        <taxon>Mycoplasmatota</taxon>
        <taxon>Mollicutes</taxon>
        <taxon>Mycoplasmataceae</taxon>
        <taxon>Mycoplasma</taxon>
    </lineage>
</organism>
<feature type="domain" description="IstB-like ATP-binding" evidence="1">
    <location>
        <begin position="119"/>
        <end position="265"/>
    </location>
</feature>
<dbReference type="InterPro" id="IPR002611">
    <property type="entry name" value="IstB_ATP-bd"/>
</dbReference>
<dbReference type="Gene3D" id="3.40.50.300">
    <property type="entry name" value="P-loop containing nucleotide triphosphate hydrolases"/>
    <property type="match status" value="1"/>
</dbReference>
<dbReference type="PANTHER" id="PTHR30050">
    <property type="entry name" value="CHROMOSOMAL REPLICATION INITIATOR PROTEIN DNAA"/>
    <property type="match status" value="1"/>
</dbReference>
<evidence type="ECO:0000313" key="2">
    <source>
        <dbReference type="EMBL" id="AEM68595.1"/>
    </source>
</evidence>
<dbReference type="InterPro" id="IPR027417">
    <property type="entry name" value="P-loop_NTPase"/>
</dbReference>
<protein>
    <submittedName>
        <fullName evidence="2">Primosomal protein</fullName>
    </submittedName>
</protein>
<evidence type="ECO:0000313" key="3">
    <source>
        <dbReference type="Proteomes" id="UP000008907"/>
    </source>
</evidence>
<gene>
    <name evidence="2" type="primary">dnaI</name>
    <name evidence="2" type="ordered locus">MPUT_0203</name>
</gene>
<reference evidence="2 3" key="1">
    <citation type="journal article" date="2011" name="J. Bacteriol.">
        <title>Genome Sequence of Mycoplasma putrefaciens Type Strain KS1.</title>
        <authorList>
            <person name="Calcutt M.J."/>
            <person name="Foecking M.F."/>
        </authorList>
    </citation>
    <scope>NUCLEOTIDE SEQUENCE [LARGE SCALE GENOMIC DNA]</scope>
    <source>
        <strain evidence="3">ATCC 15718 / NCTC 10155 / C30 KS-1 / KS-1</strain>
    </source>
</reference>
<dbReference type="Pfam" id="PF01695">
    <property type="entry name" value="IstB_IS21"/>
    <property type="match status" value="1"/>
</dbReference>
<dbReference type="KEGG" id="mpf:MPUT_0203"/>
<name>A0A7U4E9K4_MYCPK</name>
<dbReference type="EMBL" id="CP003021">
    <property type="protein sequence ID" value="AEM68595.1"/>
    <property type="molecule type" value="Genomic_DNA"/>
</dbReference>
<accession>A0A7U4E9K4</accession>
<dbReference type="RefSeq" id="WP_014034951.1">
    <property type="nucleotide sequence ID" value="NC_015946.1"/>
</dbReference>
<dbReference type="GO" id="GO:0005524">
    <property type="term" value="F:ATP binding"/>
    <property type="evidence" value="ECO:0007669"/>
    <property type="project" value="InterPro"/>
</dbReference>
<sequence>MQLVKYKQNPRIKQLIKESLSSVHPITNEILLKNQDILDDFLLSYKKCDLSSECQQVTKGHQIDITFQNNQFYLQNSFCVHQQQQDKVNKIINNYLYADFDVKDFLLIAKDYYFNELANTSFKLLTDSEKHERSNLLKDALENVKKNKTKGVYLYGSPGIGKTYVFKVLANTFSAKGKKVAFCTLRSVIDKVRRSFKSSGVKAAEITNNLKQVDVLFLDDIGGETLSPWSRDDFLFEILNYRMENKKVTFFTSNFSIDQLEENFKITKKNNAHNQEDHAIEQIKINRIISRIQALADEKKVDWDIKRNAC</sequence>
<dbReference type="SUPFAM" id="SSF52540">
    <property type="entry name" value="P-loop containing nucleoside triphosphate hydrolases"/>
    <property type="match status" value="1"/>
</dbReference>
<dbReference type="GO" id="GO:0006260">
    <property type="term" value="P:DNA replication"/>
    <property type="evidence" value="ECO:0007669"/>
    <property type="project" value="TreeGrafter"/>
</dbReference>
<evidence type="ECO:0000259" key="1">
    <source>
        <dbReference type="Pfam" id="PF01695"/>
    </source>
</evidence>
<proteinExistence type="predicted"/>
<dbReference type="CDD" id="cd00009">
    <property type="entry name" value="AAA"/>
    <property type="match status" value="1"/>
</dbReference>
<dbReference type="AlphaFoldDB" id="A0A7U4E9K4"/>